<evidence type="ECO:0000313" key="1">
    <source>
        <dbReference type="EMBL" id="SDX81046.1"/>
    </source>
</evidence>
<dbReference type="InterPro" id="IPR016155">
    <property type="entry name" value="Mopterin_synth/thiamin_S_b"/>
</dbReference>
<protein>
    <submittedName>
        <fullName evidence="1">Sulfur carrier protein</fullName>
    </submittedName>
</protein>
<organism evidence="1 2">
    <name type="scientific">Acetomicrobium thermoterrenum DSM 13490</name>
    <dbReference type="NCBI Taxonomy" id="1120987"/>
    <lineage>
        <taxon>Bacteria</taxon>
        <taxon>Thermotogati</taxon>
        <taxon>Synergistota</taxon>
        <taxon>Synergistia</taxon>
        <taxon>Synergistales</taxon>
        <taxon>Acetomicrobiaceae</taxon>
        <taxon>Acetomicrobium</taxon>
    </lineage>
</organism>
<dbReference type="InterPro" id="IPR003749">
    <property type="entry name" value="ThiS/MoaD-like"/>
</dbReference>
<dbReference type="SUPFAM" id="SSF54285">
    <property type="entry name" value="MoaD/ThiS"/>
    <property type="match status" value="1"/>
</dbReference>
<dbReference type="Gene3D" id="3.10.20.30">
    <property type="match status" value="1"/>
</dbReference>
<dbReference type="InterPro" id="IPR012675">
    <property type="entry name" value="Beta-grasp_dom_sf"/>
</dbReference>
<proteinExistence type="predicted"/>
<reference evidence="2" key="1">
    <citation type="submission" date="2016-10" db="EMBL/GenBank/DDBJ databases">
        <authorList>
            <person name="Varghese N."/>
            <person name="Submissions S."/>
        </authorList>
    </citation>
    <scope>NUCLEOTIDE SEQUENCE [LARGE SCALE GENOMIC DNA]</scope>
    <source>
        <strain evidence="2">DSM 13490</strain>
    </source>
</reference>
<keyword evidence="2" id="KW-1185">Reference proteome</keyword>
<accession>A0A1H3EQL7</accession>
<name>A0A1H3EQL7_9BACT</name>
<dbReference type="EMBL" id="FNPD01000003">
    <property type="protein sequence ID" value="SDX81046.1"/>
    <property type="molecule type" value="Genomic_DNA"/>
</dbReference>
<gene>
    <name evidence="1" type="ORF">SAMN03080603_00744</name>
</gene>
<sequence length="62" mass="7023">MRVRYKNEVLDFKETMSVNKLLKKMALNKGEVVVIRNGAIVTEDEMLNPDDEVRIIDTVSGG</sequence>
<dbReference type="Pfam" id="PF02597">
    <property type="entry name" value="ThiS"/>
    <property type="match status" value="1"/>
</dbReference>
<dbReference type="Proteomes" id="UP000199266">
    <property type="component" value="Unassembled WGS sequence"/>
</dbReference>
<dbReference type="RefSeq" id="WP_159428499.1">
    <property type="nucleotide sequence ID" value="NZ_FNPD01000003.1"/>
</dbReference>
<evidence type="ECO:0000313" key="2">
    <source>
        <dbReference type="Proteomes" id="UP000199266"/>
    </source>
</evidence>
<dbReference type="AlphaFoldDB" id="A0A1H3EQL7"/>